<sequence length="323" mass="36305">MVSLGWIKSSPTPVVEESDATLDKAGLDALTSSLDSAYANRHVLAICRLFCTYFILLNIESSKTGGELQVQAKNQFIKTLSDLEIADNISVLFHDLLGIAKSDNVKFNKDLCHKTFRYMHEKTTSNRVADIIKEGRSKNPSISDDELSKTIIDDIWPDLEDGIKEPESYIGGDSELTTKGLLENTFWSLVLSTFEIDENVSVEGLLEEYERLEKESKDIMKQYIIVTTGILELLSGKKLADKVEIKDVAMKTVIHKLRLELDFPTFKTKVDTALTICSSVLQEKGGIEQYKTYLMGVAILLFIVDLLLLVLFWTASKLEVDYD</sequence>
<dbReference type="InParanoid" id="L2GP90"/>
<feature type="transmembrane region" description="Helical" evidence="1">
    <location>
        <begin position="293"/>
        <end position="315"/>
    </location>
</feature>
<accession>L2GP90</accession>
<dbReference type="VEuPathDB" id="MicrosporidiaDB:VICG_00018"/>
<keyword evidence="1" id="KW-1133">Transmembrane helix</keyword>
<keyword evidence="1" id="KW-0812">Transmembrane</keyword>
<organism evidence="2 3">
    <name type="scientific">Vittaforma corneae (strain ATCC 50505)</name>
    <name type="common">Microsporidian parasite</name>
    <name type="synonym">Nosema corneum</name>
    <dbReference type="NCBI Taxonomy" id="993615"/>
    <lineage>
        <taxon>Eukaryota</taxon>
        <taxon>Fungi</taxon>
        <taxon>Fungi incertae sedis</taxon>
        <taxon>Microsporidia</taxon>
        <taxon>Nosematidae</taxon>
        <taxon>Vittaforma</taxon>
    </lineage>
</organism>
<dbReference type="GeneID" id="19880736"/>
<gene>
    <name evidence="2" type="ORF">VICG_00018</name>
</gene>
<keyword evidence="1" id="KW-0472">Membrane</keyword>
<evidence type="ECO:0000313" key="2">
    <source>
        <dbReference type="EMBL" id="ELA42703.1"/>
    </source>
</evidence>
<protein>
    <submittedName>
        <fullName evidence="2">Uncharacterized protein</fullName>
    </submittedName>
</protein>
<evidence type="ECO:0000313" key="3">
    <source>
        <dbReference type="Proteomes" id="UP000011082"/>
    </source>
</evidence>
<proteinExistence type="predicted"/>
<dbReference type="HOGENOM" id="CLU_861085_0_0_1"/>
<reference evidence="3" key="1">
    <citation type="submission" date="2011-05" db="EMBL/GenBank/DDBJ databases">
        <title>The genome sequence of Vittaforma corneae strain ATCC 50505.</title>
        <authorList>
            <consortium name="The Broad Institute Genome Sequencing Platform"/>
            <person name="Cuomo C."/>
            <person name="Didier E."/>
            <person name="Bowers L."/>
            <person name="Young S.K."/>
            <person name="Zeng Q."/>
            <person name="Gargeya S."/>
            <person name="Fitzgerald M."/>
            <person name="Haas B."/>
            <person name="Abouelleil A."/>
            <person name="Alvarado L."/>
            <person name="Arachchi H.M."/>
            <person name="Berlin A."/>
            <person name="Chapman S.B."/>
            <person name="Gearin G."/>
            <person name="Goldberg J."/>
            <person name="Griggs A."/>
            <person name="Gujja S."/>
            <person name="Hansen M."/>
            <person name="Heiman D."/>
            <person name="Howarth C."/>
            <person name="Larimer J."/>
            <person name="Lui A."/>
            <person name="MacDonald P.J.P."/>
            <person name="McCowen C."/>
            <person name="Montmayeur A."/>
            <person name="Murphy C."/>
            <person name="Neiman D."/>
            <person name="Pearson M."/>
            <person name="Priest M."/>
            <person name="Roberts A."/>
            <person name="Saif S."/>
            <person name="Shea T."/>
            <person name="Sisk P."/>
            <person name="Stolte C."/>
            <person name="Sykes S."/>
            <person name="Wortman J."/>
            <person name="Nusbaum C."/>
            <person name="Birren B."/>
        </authorList>
    </citation>
    <scope>NUCLEOTIDE SEQUENCE [LARGE SCALE GENOMIC DNA]</scope>
    <source>
        <strain evidence="3">ATCC 50505</strain>
    </source>
</reference>
<keyword evidence="3" id="KW-1185">Reference proteome</keyword>
<dbReference type="AlphaFoldDB" id="L2GP90"/>
<dbReference type="RefSeq" id="XP_007603471.1">
    <property type="nucleotide sequence ID" value="XM_007603409.1"/>
</dbReference>
<name>L2GP90_VITCO</name>
<dbReference type="EMBL" id="JH370130">
    <property type="protein sequence ID" value="ELA42703.1"/>
    <property type="molecule type" value="Genomic_DNA"/>
</dbReference>
<dbReference type="Proteomes" id="UP000011082">
    <property type="component" value="Unassembled WGS sequence"/>
</dbReference>
<evidence type="ECO:0000256" key="1">
    <source>
        <dbReference type="SAM" id="Phobius"/>
    </source>
</evidence>